<evidence type="ECO:0000256" key="5">
    <source>
        <dbReference type="ARBA" id="ARBA00004692"/>
    </source>
</evidence>
<evidence type="ECO:0000256" key="8">
    <source>
        <dbReference type="ARBA" id="ARBA00022573"/>
    </source>
</evidence>
<evidence type="ECO:0000256" key="12">
    <source>
        <dbReference type="ARBA" id="ARBA00022840"/>
    </source>
</evidence>
<evidence type="ECO:0000256" key="3">
    <source>
        <dbReference type="ARBA" id="ARBA00001522"/>
    </source>
</evidence>
<feature type="binding site" evidence="16">
    <location>
        <begin position="50"/>
        <end position="53"/>
    </location>
    <ligand>
        <name>GTP</name>
        <dbReference type="ChEBI" id="CHEBI:37565"/>
    </ligand>
</feature>
<evidence type="ECO:0000256" key="15">
    <source>
        <dbReference type="PIRSR" id="PIRSR006135-1"/>
    </source>
</evidence>
<keyword evidence="9 14" id="KW-0808">Transferase</keyword>
<evidence type="ECO:0000256" key="1">
    <source>
        <dbReference type="ARBA" id="ARBA00000312"/>
    </source>
</evidence>
<dbReference type="GO" id="GO:0009236">
    <property type="term" value="P:cobalamin biosynthetic process"/>
    <property type="evidence" value="ECO:0007669"/>
    <property type="project" value="UniProtKB-UniRule"/>
</dbReference>
<evidence type="ECO:0000256" key="16">
    <source>
        <dbReference type="PIRSR" id="PIRSR006135-2"/>
    </source>
</evidence>
<dbReference type="STRING" id="1747903.ASR47_1008241"/>
<dbReference type="UniPathway" id="UPA00148">
    <property type="reaction ID" value="UER00236"/>
</dbReference>
<reference evidence="17 18" key="1">
    <citation type="submission" date="2016-04" db="EMBL/GenBank/DDBJ databases">
        <title>Draft genome sequence of Janthinobacterium psychrotolerans sp. nov., isolated from freshwater sediments in Denmark.</title>
        <authorList>
            <person name="Gong X."/>
            <person name="Skrivergaard S."/>
            <person name="Korsgaard B.S."/>
            <person name="Schreiber L."/>
            <person name="Marshall I.P."/>
            <person name="Finster K."/>
            <person name="Schramm A."/>
        </authorList>
    </citation>
    <scope>NUCLEOTIDE SEQUENCE [LARGE SCALE GENOMIC DNA]</scope>
    <source>
        <strain evidence="17 18">S3-2</strain>
    </source>
</reference>
<dbReference type="EC" id="2.7.7.62" evidence="14"/>
<evidence type="ECO:0000313" key="18">
    <source>
        <dbReference type="Proteomes" id="UP000092713"/>
    </source>
</evidence>
<feature type="active site" description="GMP-histidine intermediate" evidence="15">
    <location>
        <position position="49"/>
    </location>
</feature>
<dbReference type="EMBL" id="LOCQ01000055">
    <property type="protein sequence ID" value="OBV39179.1"/>
    <property type="molecule type" value="Genomic_DNA"/>
</dbReference>
<comment type="pathway">
    <text evidence="6 14">Cofactor biosynthesis; adenosylcobalamin biosynthesis; adenosylcobalamin from cob(II)yrinate a,c-diamide: step 5/7.</text>
</comment>
<proteinExistence type="inferred from homology"/>
<keyword evidence="8 14" id="KW-0169">Cobalamin biosynthesis</keyword>
<dbReference type="GO" id="GO:0008820">
    <property type="term" value="F:cobinamide phosphate guanylyltransferase activity"/>
    <property type="evidence" value="ECO:0007669"/>
    <property type="project" value="UniProtKB-UniRule"/>
</dbReference>
<dbReference type="EC" id="2.7.1.156" evidence="14"/>
<comment type="caution">
    <text evidence="17">The sequence shown here is derived from an EMBL/GenBank/DDBJ whole genome shotgun (WGS) entry which is preliminary data.</text>
</comment>
<dbReference type="PANTHER" id="PTHR34848">
    <property type="match status" value="1"/>
</dbReference>
<dbReference type="OrthoDB" id="9788370at2"/>
<dbReference type="PATRIC" id="fig|1747903.4.peg.2754"/>
<dbReference type="NCBIfam" id="NF004469">
    <property type="entry name" value="PRK05800.1"/>
    <property type="match status" value="1"/>
</dbReference>
<evidence type="ECO:0000256" key="14">
    <source>
        <dbReference type="PIRNR" id="PIRNR006135"/>
    </source>
</evidence>
<dbReference type="SUPFAM" id="SSF52540">
    <property type="entry name" value="P-loop containing nucleoside triphosphate hydrolases"/>
    <property type="match status" value="1"/>
</dbReference>
<dbReference type="PIRSF" id="PIRSF006135">
    <property type="entry name" value="CobU"/>
    <property type="match status" value="1"/>
</dbReference>
<comment type="function">
    <text evidence="4 14">Catalyzes ATP-dependent phosphorylation of adenosylcobinamide and addition of GMP to adenosylcobinamide phosphate.</text>
</comment>
<feature type="binding site" evidence="16">
    <location>
        <position position="83"/>
    </location>
    <ligand>
        <name>GTP</name>
        <dbReference type="ChEBI" id="CHEBI:37565"/>
    </ligand>
</feature>
<comment type="catalytic activity">
    <reaction evidence="3">
        <text>adenosylcob(III)inamide + GTP = adenosylcob(III)inamide phosphate + GDP + H(+)</text>
        <dbReference type="Rhea" id="RHEA:15765"/>
        <dbReference type="ChEBI" id="CHEBI:2480"/>
        <dbReference type="ChEBI" id="CHEBI:15378"/>
        <dbReference type="ChEBI" id="CHEBI:37565"/>
        <dbReference type="ChEBI" id="CHEBI:58189"/>
        <dbReference type="ChEBI" id="CHEBI:58502"/>
        <dbReference type="EC" id="2.7.1.156"/>
    </reaction>
</comment>
<comment type="catalytic activity">
    <reaction evidence="2 14">
        <text>adenosylcob(III)inamide phosphate + GTP + H(+) = adenosylcob(III)inamide-GDP + diphosphate</text>
        <dbReference type="Rhea" id="RHEA:22712"/>
        <dbReference type="ChEBI" id="CHEBI:15378"/>
        <dbReference type="ChEBI" id="CHEBI:33019"/>
        <dbReference type="ChEBI" id="CHEBI:37565"/>
        <dbReference type="ChEBI" id="CHEBI:58502"/>
        <dbReference type="ChEBI" id="CHEBI:60487"/>
        <dbReference type="EC" id="2.7.7.62"/>
    </reaction>
</comment>
<dbReference type="Proteomes" id="UP000092713">
    <property type="component" value="Unassembled WGS sequence"/>
</dbReference>
<comment type="similarity">
    <text evidence="7 14">Belongs to the CobU/CobP family.</text>
</comment>
<keyword evidence="18" id="KW-1185">Reference proteome</keyword>
<evidence type="ECO:0000256" key="10">
    <source>
        <dbReference type="ARBA" id="ARBA00022741"/>
    </source>
</evidence>
<evidence type="ECO:0000256" key="11">
    <source>
        <dbReference type="ARBA" id="ARBA00022777"/>
    </source>
</evidence>
<keyword evidence="17" id="KW-0548">Nucleotidyltransferase</keyword>
<feature type="binding site" evidence="16">
    <location>
        <begin position="8"/>
        <end position="15"/>
    </location>
    <ligand>
        <name>GTP</name>
        <dbReference type="ChEBI" id="CHEBI:37565"/>
    </ligand>
</feature>
<feature type="binding site" evidence="16">
    <location>
        <begin position="33"/>
        <end position="35"/>
    </location>
    <ligand>
        <name>GTP</name>
        <dbReference type="ChEBI" id="CHEBI:37565"/>
    </ligand>
</feature>
<dbReference type="InterPro" id="IPR003203">
    <property type="entry name" value="CobU/CobP"/>
</dbReference>
<dbReference type="Gene3D" id="3.40.50.300">
    <property type="entry name" value="P-loop containing nucleotide triphosphate hydrolases"/>
    <property type="match status" value="1"/>
</dbReference>
<dbReference type="InterPro" id="IPR027417">
    <property type="entry name" value="P-loop_NTPase"/>
</dbReference>
<name>A0A1A7C2D6_9BURK</name>
<dbReference type="GO" id="GO:0005525">
    <property type="term" value="F:GTP binding"/>
    <property type="evidence" value="ECO:0007669"/>
    <property type="project" value="UniProtKB-UniRule"/>
</dbReference>
<evidence type="ECO:0000256" key="4">
    <source>
        <dbReference type="ARBA" id="ARBA00003889"/>
    </source>
</evidence>
<accession>A0A1A7C2D6</accession>
<keyword evidence="11 14" id="KW-0418">Kinase</keyword>
<keyword evidence="13 14" id="KW-0342">GTP-binding</keyword>
<dbReference type="GO" id="GO:0043752">
    <property type="term" value="F:adenosylcobinamide kinase activity"/>
    <property type="evidence" value="ECO:0007669"/>
    <property type="project" value="UniProtKB-EC"/>
</dbReference>
<evidence type="ECO:0000256" key="7">
    <source>
        <dbReference type="ARBA" id="ARBA00007490"/>
    </source>
</evidence>
<feature type="binding site" evidence="16">
    <location>
        <position position="61"/>
    </location>
    <ligand>
        <name>GTP</name>
        <dbReference type="ChEBI" id="CHEBI:37565"/>
    </ligand>
</feature>
<organism evidence="17 18">
    <name type="scientific">Janthinobacterium psychrotolerans</name>
    <dbReference type="NCBI Taxonomy" id="1747903"/>
    <lineage>
        <taxon>Bacteria</taxon>
        <taxon>Pseudomonadati</taxon>
        <taxon>Pseudomonadota</taxon>
        <taxon>Betaproteobacteria</taxon>
        <taxon>Burkholderiales</taxon>
        <taxon>Oxalobacteraceae</taxon>
        <taxon>Janthinobacterium</taxon>
    </lineage>
</organism>
<comment type="pathway">
    <text evidence="5 14">Cofactor biosynthesis; adenosylcobalamin biosynthesis; adenosylcobalamin from cob(II)yrinate a,c-diamide: step 6/7.</text>
</comment>
<evidence type="ECO:0000256" key="13">
    <source>
        <dbReference type="ARBA" id="ARBA00023134"/>
    </source>
</evidence>
<keyword evidence="12 14" id="KW-0067">ATP-binding</keyword>
<protein>
    <recommendedName>
        <fullName evidence="14">Bifunctional adenosylcobalamin biosynthesis protein</fullName>
        <ecNumber evidence="14">2.7.1.156</ecNumber>
        <ecNumber evidence="14">2.7.7.62</ecNumber>
    </recommendedName>
</protein>
<dbReference type="Pfam" id="PF02283">
    <property type="entry name" value="CobU"/>
    <property type="match status" value="1"/>
</dbReference>
<evidence type="ECO:0000256" key="2">
    <source>
        <dbReference type="ARBA" id="ARBA00000711"/>
    </source>
</evidence>
<dbReference type="AlphaFoldDB" id="A0A1A7C2D6"/>
<evidence type="ECO:0000313" key="17">
    <source>
        <dbReference type="EMBL" id="OBV39179.1"/>
    </source>
</evidence>
<gene>
    <name evidence="17" type="ORF">ASR47_1008241</name>
</gene>
<dbReference type="GO" id="GO:0005524">
    <property type="term" value="F:ATP binding"/>
    <property type="evidence" value="ECO:0007669"/>
    <property type="project" value="UniProtKB-UniRule"/>
</dbReference>
<dbReference type="PANTHER" id="PTHR34848:SF1">
    <property type="entry name" value="BIFUNCTIONAL ADENOSYLCOBALAMIN BIOSYNTHESIS PROTEIN COBU"/>
    <property type="match status" value="1"/>
</dbReference>
<evidence type="ECO:0000256" key="6">
    <source>
        <dbReference type="ARBA" id="ARBA00005159"/>
    </source>
</evidence>
<sequence>MTRTLVFGGARSGKSAYAEQLARDSGREVQYLATAQAGDGEMATRIAHHRAQRPATWPTLEEPLRLGAALLAQAQPGRLLLVDCLTLWLSNLMFSSGEQYAEVGDIVLPELFHSERAHFLYALEELQDSDCDIVLVSNEVGMGIVPYGAISRSFTDEAGRLNQAVAALCQRAVFVAAGLPLHLKGGPC</sequence>
<comment type="catalytic activity">
    <reaction evidence="1 14">
        <text>adenosylcob(III)inamide + ATP = adenosylcob(III)inamide phosphate + ADP + H(+)</text>
        <dbReference type="Rhea" id="RHEA:15769"/>
        <dbReference type="ChEBI" id="CHEBI:2480"/>
        <dbReference type="ChEBI" id="CHEBI:15378"/>
        <dbReference type="ChEBI" id="CHEBI:30616"/>
        <dbReference type="ChEBI" id="CHEBI:58502"/>
        <dbReference type="ChEBI" id="CHEBI:456216"/>
        <dbReference type="EC" id="2.7.1.156"/>
    </reaction>
</comment>
<keyword evidence="10 14" id="KW-0547">Nucleotide-binding</keyword>
<dbReference type="RefSeq" id="WP_065308387.1">
    <property type="nucleotide sequence ID" value="NZ_LOCQ01000055.1"/>
</dbReference>
<dbReference type="CDD" id="cd00544">
    <property type="entry name" value="CobU"/>
    <property type="match status" value="1"/>
</dbReference>
<evidence type="ECO:0000256" key="9">
    <source>
        <dbReference type="ARBA" id="ARBA00022679"/>
    </source>
</evidence>